<name>A0A7C2N8D6_ARCFL</name>
<dbReference type="EMBL" id="DTLB01000007">
    <property type="protein sequence ID" value="HFW31626.1"/>
    <property type="molecule type" value="Genomic_DNA"/>
</dbReference>
<dbReference type="Pfam" id="PF00892">
    <property type="entry name" value="EamA"/>
    <property type="match status" value="2"/>
</dbReference>
<keyword evidence="3 6" id="KW-0812">Transmembrane</keyword>
<dbReference type="SUPFAM" id="SSF103481">
    <property type="entry name" value="Multidrug resistance efflux transporter EmrE"/>
    <property type="match status" value="2"/>
</dbReference>
<evidence type="ECO:0000256" key="4">
    <source>
        <dbReference type="ARBA" id="ARBA00022989"/>
    </source>
</evidence>
<evidence type="ECO:0000313" key="9">
    <source>
        <dbReference type="EMBL" id="HFW31626.1"/>
    </source>
</evidence>
<comment type="caution">
    <text evidence="8">The sequence shown here is derived from an EMBL/GenBank/DDBJ whole genome shotgun (WGS) entry which is preliminary data.</text>
</comment>
<feature type="domain" description="EamA" evidence="7">
    <location>
        <begin position="137"/>
        <end position="265"/>
    </location>
</feature>
<dbReference type="InterPro" id="IPR037185">
    <property type="entry name" value="EmrE-like"/>
</dbReference>
<evidence type="ECO:0000259" key="7">
    <source>
        <dbReference type="Pfam" id="PF00892"/>
    </source>
</evidence>
<feature type="transmembrane region" description="Helical" evidence="6">
    <location>
        <begin position="26"/>
        <end position="44"/>
    </location>
</feature>
<dbReference type="AlphaFoldDB" id="A0A7C2N8D6"/>
<evidence type="ECO:0000256" key="3">
    <source>
        <dbReference type="ARBA" id="ARBA00022692"/>
    </source>
</evidence>
<comment type="subcellular location">
    <subcellularLocation>
        <location evidence="1">Cell membrane</location>
        <topology evidence="1">Multi-pass membrane protein</topology>
    </subcellularLocation>
</comment>
<gene>
    <name evidence="8" type="ORF">ENN70_02735</name>
    <name evidence="9" type="ORF">ENW66_01540</name>
</gene>
<feature type="transmembrane region" description="Helical" evidence="6">
    <location>
        <begin position="99"/>
        <end position="125"/>
    </location>
</feature>
<accession>A0A7C2N8D6</accession>
<evidence type="ECO:0000256" key="5">
    <source>
        <dbReference type="ARBA" id="ARBA00023136"/>
    </source>
</evidence>
<evidence type="ECO:0000256" key="6">
    <source>
        <dbReference type="SAM" id="Phobius"/>
    </source>
</evidence>
<dbReference type="PANTHER" id="PTHR32322">
    <property type="entry name" value="INNER MEMBRANE TRANSPORTER"/>
    <property type="match status" value="1"/>
</dbReference>
<keyword evidence="5 6" id="KW-0472">Membrane</keyword>
<dbReference type="GO" id="GO:0005886">
    <property type="term" value="C:plasma membrane"/>
    <property type="evidence" value="ECO:0007669"/>
    <property type="project" value="UniProtKB-SubCell"/>
</dbReference>
<feature type="transmembrane region" description="Helical" evidence="6">
    <location>
        <begin position="225"/>
        <end position="241"/>
    </location>
</feature>
<feature type="transmembrane region" description="Helical" evidence="6">
    <location>
        <begin position="167"/>
        <end position="186"/>
    </location>
</feature>
<evidence type="ECO:0000256" key="1">
    <source>
        <dbReference type="ARBA" id="ARBA00004651"/>
    </source>
</evidence>
<proteinExistence type="predicted"/>
<keyword evidence="4 6" id="KW-1133">Transmembrane helix</keyword>
<sequence length="267" mass="29308">MNHLVLLVPLLFSIHQILVRKGSSEAETVSGIYVSLLASTLIFIPSIQHPTLDRNFIILMSTAGVLHFFVARICFYHAISRIGANLSAPLSATRVFFAALIGIFVGETLTMRVAVMSMLIFAGILLISRPRGKADTLGITLGILTGFFSAISSYFVKFGNAVDYNPLFAVFLGFALSSILMTPLAVRKDLHNTKWYFAAGVVAGLAHFIRYVVLKDVPVTVVEPITSSYPLFTLLLSAMFLREREVFTARSITGTILILAGIYIYYS</sequence>
<keyword evidence="2" id="KW-1003">Cell membrane</keyword>
<dbReference type="InterPro" id="IPR050638">
    <property type="entry name" value="AA-Vitamin_Transporters"/>
</dbReference>
<feature type="domain" description="EamA" evidence="7">
    <location>
        <begin position="4"/>
        <end position="128"/>
    </location>
</feature>
<dbReference type="Gene3D" id="1.10.3730.20">
    <property type="match status" value="1"/>
</dbReference>
<dbReference type="InterPro" id="IPR000620">
    <property type="entry name" value="EamA_dom"/>
</dbReference>
<dbReference type="PANTHER" id="PTHR32322:SF18">
    <property type="entry name" value="S-ADENOSYLMETHIONINE_S-ADENOSYLHOMOCYSTEINE TRANSPORTER"/>
    <property type="match status" value="1"/>
</dbReference>
<feature type="transmembrane region" description="Helical" evidence="6">
    <location>
        <begin position="56"/>
        <end position="79"/>
    </location>
</feature>
<protein>
    <submittedName>
        <fullName evidence="8">EamA family transporter</fullName>
    </submittedName>
</protein>
<evidence type="ECO:0000256" key="2">
    <source>
        <dbReference type="ARBA" id="ARBA00022475"/>
    </source>
</evidence>
<feature type="transmembrane region" description="Helical" evidence="6">
    <location>
        <begin position="137"/>
        <end position="155"/>
    </location>
</feature>
<organism evidence="8">
    <name type="scientific">Archaeoglobus fulgidus</name>
    <dbReference type="NCBI Taxonomy" id="2234"/>
    <lineage>
        <taxon>Archaea</taxon>
        <taxon>Methanobacteriati</taxon>
        <taxon>Methanobacteriota</taxon>
        <taxon>Archaeoglobi</taxon>
        <taxon>Archaeoglobales</taxon>
        <taxon>Archaeoglobaceae</taxon>
        <taxon>Archaeoglobus</taxon>
    </lineage>
</organism>
<dbReference type="EMBL" id="DSCQ01000032">
    <property type="protein sequence ID" value="HET21019.1"/>
    <property type="molecule type" value="Genomic_DNA"/>
</dbReference>
<reference evidence="8" key="1">
    <citation type="journal article" date="2020" name="mSystems">
        <title>Genome- and Community-Level Interaction Insights into Carbon Utilization and Element Cycling Functions of Hydrothermarchaeota in Hydrothermal Sediment.</title>
        <authorList>
            <person name="Zhou Z."/>
            <person name="Liu Y."/>
            <person name="Xu W."/>
            <person name="Pan J."/>
            <person name="Luo Z.H."/>
            <person name="Li M."/>
        </authorList>
    </citation>
    <scope>NUCLEOTIDE SEQUENCE [LARGE SCALE GENOMIC DNA]</scope>
    <source>
        <strain evidence="8">SpSt-12</strain>
        <strain evidence="9">SpSt-87</strain>
    </source>
</reference>
<evidence type="ECO:0000313" key="8">
    <source>
        <dbReference type="EMBL" id="HET21019.1"/>
    </source>
</evidence>
<feature type="transmembrane region" description="Helical" evidence="6">
    <location>
        <begin position="195"/>
        <end position="213"/>
    </location>
</feature>
<feature type="transmembrane region" description="Helical" evidence="6">
    <location>
        <begin position="248"/>
        <end position="266"/>
    </location>
</feature>